<gene>
    <name evidence="2" type="ORF">DW228_18500</name>
</gene>
<dbReference type="SMART" id="SM00901">
    <property type="entry name" value="FRG"/>
    <property type="match status" value="1"/>
</dbReference>
<dbReference type="Pfam" id="PF08867">
    <property type="entry name" value="FRG"/>
    <property type="match status" value="1"/>
</dbReference>
<protein>
    <submittedName>
        <fullName evidence="2">FRG domain-containing protein</fullName>
    </submittedName>
</protein>
<dbReference type="AlphaFoldDB" id="A0A396BPM0"/>
<sequence>MEFTWIETYKELAQWLSGKESNQNQLIGLLKEVVIDGFKDTNKEGMEIDLTEIDPFSFFAYLNKYKTDTRRLEILQKIHKTLGLKSPLPEDVNGIPTSHPLKVRLFPTLKLRGKDDIPNLWKLYRQAIKHDIDNTLFQDVLNIRNVGKGKLSISLFYVDPEYYLSLDSKTATYLRKHSLKYTYNSYAEYKSVGQEAIDKLSKKPYEISYDAYSDTDGESGKIGSIRTLLDKLDTLNETEFDDNVLVFYRGHSNKAFELKPSIYRKKELINNEDRLFKDIIAKTPNDFKGCNSTFEKLVKMQHYSLPTRLLDITSNPLVALYFACADNDRKGEDGMLYRFEIKESQLKYFDSDAVSVVANIAKRPISFEVASIIKYNRDKFNKQEAILYLLHEIRTEKPHFHDVIDKEDIGRVFCVKPIFDNPRIIKQEGAFFLYGINGEKSTPADFPFEYTTYTVNKNDKQKILKQLESLGIDESTLFPEIEHVAKHLKEKYDL</sequence>
<dbReference type="EMBL" id="QRJE01000032">
    <property type="protein sequence ID" value="RHH07924.1"/>
    <property type="molecule type" value="Genomic_DNA"/>
</dbReference>
<reference evidence="2 3" key="1">
    <citation type="submission" date="2018-08" db="EMBL/GenBank/DDBJ databases">
        <title>A genome reference for cultivated species of the human gut microbiota.</title>
        <authorList>
            <person name="Zou Y."/>
            <person name="Xue W."/>
            <person name="Luo G."/>
        </authorList>
    </citation>
    <scope>NUCLEOTIDE SEQUENCE [LARGE SCALE GENOMIC DNA]</scope>
    <source>
        <strain evidence="2 3">AM18-6</strain>
    </source>
</reference>
<evidence type="ECO:0000313" key="2">
    <source>
        <dbReference type="EMBL" id="RHH07924.1"/>
    </source>
</evidence>
<organism evidence="2 3">
    <name type="scientific">Bacteroides fragilis</name>
    <dbReference type="NCBI Taxonomy" id="817"/>
    <lineage>
        <taxon>Bacteria</taxon>
        <taxon>Pseudomonadati</taxon>
        <taxon>Bacteroidota</taxon>
        <taxon>Bacteroidia</taxon>
        <taxon>Bacteroidales</taxon>
        <taxon>Bacteroidaceae</taxon>
        <taxon>Bacteroides</taxon>
    </lineage>
</organism>
<proteinExistence type="predicted"/>
<evidence type="ECO:0000259" key="1">
    <source>
        <dbReference type="SMART" id="SM00901"/>
    </source>
</evidence>
<dbReference type="RefSeq" id="WP_122330608.1">
    <property type="nucleotide sequence ID" value="NZ_JAQDYY010000019.1"/>
</dbReference>
<comment type="caution">
    <text evidence="2">The sequence shown here is derived from an EMBL/GenBank/DDBJ whole genome shotgun (WGS) entry which is preliminary data.</text>
</comment>
<dbReference type="InterPro" id="IPR014966">
    <property type="entry name" value="FRG-dom"/>
</dbReference>
<dbReference type="Proteomes" id="UP000266644">
    <property type="component" value="Unassembled WGS sequence"/>
</dbReference>
<evidence type="ECO:0000313" key="3">
    <source>
        <dbReference type="Proteomes" id="UP000266644"/>
    </source>
</evidence>
<feature type="domain" description="FRG" evidence="1">
    <location>
        <begin position="242"/>
        <end position="337"/>
    </location>
</feature>
<name>A0A396BPM0_BACFG</name>
<accession>A0A396BPM0</accession>